<proteinExistence type="predicted"/>
<dbReference type="InParanoid" id="A0A1X7UML0"/>
<sequence>MKPMRLNLIMCITLLMMVNHCKPIIRKNEVPACCVLNGLKCKPLPKELENMDPLSCQKKIKTLNEIGIDSNHLPNPELYIIINGQPTKSNNVWRSLVD</sequence>
<feature type="chain" id="PRO_5010859287" evidence="1">
    <location>
        <begin position="24"/>
        <end position="98"/>
    </location>
</feature>
<dbReference type="EnsemblMetazoa" id="Aqu2.1.28891_001">
    <property type="protein sequence ID" value="Aqu2.1.28891_001"/>
    <property type="gene ID" value="Aqu2.1.28891"/>
</dbReference>
<keyword evidence="1" id="KW-0732">Signal</keyword>
<organism evidence="2">
    <name type="scientific">Amphimedon queenslandica</name>
    <name type="common">Sponge</name>
    <dbReference type="NCBI Taxonomy" id="400682"/>
    <lineage>
        <taxon>Eukaryota</taxon>
        <taxon>Metazoa</taxon>
        <taxon>Porifera</taxon>
        <taxon>Demospongiae</taxon>
        <taxon>Heteroscleromorpha</taxon>
        <taxon>Haplosclerida</taxon>
        <taxon>Niphatidae</taxon>
        <taxon>Amphimedon</taxon>
    </lineage>
</organism>
<protein>
    <submittedName>
        <fullName evidence="2">Uncharacterized protein</fullName>
    </submittedName>
</protein>
<evidence type="ECO:0000313" key="2">
    <source>
        <dbReference type="EnsemblMetazoa" id="Aqu2.1.28891_001"/>
    </source>
</evidence>
<feature type="signal peptide" evidence="1">
    <location>
        <begin position="1"/>
        <end position="23"/>
    </location>
</feature>
<reference evidence="2" key="1">
    <citation type="submission" date="2017-05" db="UniProtKB">
        <authorList>
            <consortium name="EnsemblMetazoa"/>
        </authorList>
    </citation>
    <scope>IDENTIFICATION</scope>
</reference>
<name>A0A1X7UML0_AMPQE</name>
<dbReference type="AlphaFoldDB" id="A0A1X7UML0"/>
<evidence type="ECO:0000256" key="1">
    <source>
        <dbReference type="SAM" id="SignalP"/>
    </source>
</evidence>
<accession>A0A1X7UML0</accession>